<sequence>MAKRDGSPPADGQNRDANNQGRGQVQSVENSGQGIQDLRPAGNQNHRDRQPRGQRRQPTNNNQQRGYRARGDRGDSGNGRNMNNFFTKKGGYQPGYNQQHHRVPSSAGSPGIQSNSRFGGVQDIRLIEDPDLPRHVFHTKPQETATNKGGVQDFKGGDETRKRGENAKEGLPQGETPTGEESTKLSDSREYEENVGLFCGPPGTGVLFKVDKYVLKEHSTWFSEQIGDKDFISFELKEGATLVSLMLQYMHLGKFNEFMAEIPAMGKELSECALREGVAAEGKRGPSYADECSVTGLKEVSKRLKSLIDMSDEFGMPKLRKLAATKLKGHVELSKKYLEIVKSKLGGFQEEMELIGGDIEAVEAAF</sequence>
<keyword evidence="3" id="KW-1185">Reference proteome</keyword>
<dbReference type="OrthoDB" id="5429933at2759"/>
<evidence type="ECO:0008006" key="4">
    <source>
        <dbReference type="Google" id="ProtNLM"/>
    </source>
</evidence>
<feature type="compositionally biased region" description="Low complexity" evidence="1">
    <location>
        <begin position="56"/>
        <end position="66"/>
    </location>
</feature>
<dbReference type="Proteomes" id="UP000024837">
    <property type="component" value="Unassembled WGS sequence"/>
</dbReference>
<protein>
    <recommendedName>
        <fullName evidence="4">BTB domain-containing protein</fullName>
    </recommendedName>
</protein>
<evidence type="ECO:0000313" key="2">
    <source>
        <dbReference type="EMBL" id="EWC43773.1"/>
    </source>
</evidence>
<feature type="region of interest" description="Disordered" evidence="1">
    <location>
        <begin position="140"/>
        <end position="187"/>
    </location>
</feature>
<dbReference type="HOGENOM" id="CLU_756559_0_0_1"/>
<evidence type="ECO:0000313" key="3">
    <source>
        <dbReference type="Proteomes" id="UP000024837"/>
    </source>
</evidence>
<gene>
    <name evidence="2" type="ORF">DRE_07338</name>
</gene>
<organism evidence="2 3">
    <name type="scientific">Drechslerella stenobrocha 248</name>
    <dbReference type="NCBI Taxonomy" id="1043628"/>
    <lineage>
        <taxon>Eukaryota</taxon>
        <taxon>Fungi</taxon>
        <taxon>Dikarya</taxon>
        <taxon>Ascomycota</taxon>
        <taxon>Pezizomycotina</taxon>
        <taxon>Orbiliomycetes</taxon>
        <taxon>Orbiliales</taxon>
        <taxon>Orbiliaceae</taxon>
        <taxon>Drechslerella</taxon>
    </lineage>
</organism>
<accession>W7HV68</accession>
<reference evidence="2 3" key="1">
    <citation type="submission" date="2013-05" db="EMBL/GenBank/DDBJ databases">
        <title>Drechslerella stenobrocha genome reveals carnivorous origination and mechanical trapping mechanism of predatory fungi.</title>
        <authorList>
            <person name="Liu X."/>
            <person name="Zhang W."/>
            <person name="Liu K."/>
        </authorList>
    </citation>
    <scope>NUCLEOTIDE SEQUENCE [LARGE SCALE GENOMIC DNA]</scope>
    <source>
        <strain evidence="2 3">248</strain>
    </source>
</reference>
<feature type="region of interest" description="Disordered" evidence="1">
    <location>
        <begin position="1"/>
        <end position="116"/>
    </location>
</feature>
<proteinExistence type="predicted"/>
<feature type="compositionally biased region" description="Basic and acidic residues" evidence="1">
    <location>
        <begin position="155"/>
        <end position="168"/>
    </location>
</feature>
<evidence type="ECO:0000256" key="1">
    <source>
        <dbReference type="SAM" id="MobiDB-lite"/>
    </source>
</evidence>
<dbReference type="AlphaFoldDB" id="W7HV68"/>
<name>W7HV68_9PEZI</name>
<dbReference type="EMBL" id="KI966452">
    <property type="protein sequence ID" value="EWC43773.1"/>
    <property type="molecule type" value="Genomic_DNA"/>
</dbReference>
<feature type="compositionally biased region" description="Polar residues" evidence="1">
    <location>
        <begin position="15"/>
        <end position="34"/>
    </location>
</feature>
<feature type="compositionally biased region" description="Polar residues" evidence="1">
    <location>
        <begin position="106"/>
        <end position="116"/>
    </location>
</feature>